<organism evidence="1">
    <name type="scientific">uncultured Caudovirales phage</name>
    <dbReference type="NCBI Taxonomy" id="2100421"/>
    <lineage>
        <taxon>Viruses</taxon>
        <taxon>Duplodnaviria</taxon>
        <taxon>Heunggongvirae</taxon>
        <taxon>Uroviricota</taxon>
        <taxon>Caudoviricetes</taxon>
        <taxon>Peduoviridae</taxon>
        <taxon>Maltschvirus</taxon>
        <taxon>Maltschvirus maltsch</taxon>
    </lineage>
</organism>
<gene>
    <name evidence="1" type="ORF">UFOVP399_11</name>
</gene>
<dbReference type="EMBL" id="LR796383">
    <property type="protein sequence ID" value="CAB4140900.1"/>
    <property type="molecule type" value="Genomic_DNA"/>
</dbReference>
<sequence>MKTEKTFNEIAAQGELTIFRIAALPEGIEPMAVTEGRFIVGHSETGHHHVIDAAPDVEVFVRKDDPLTMYLRILSEDVHEKKVKLRHERGHDTHAPLTFAPGIYQINVSQEYSPEGWRRVID</sequence>
<protein>
    <submittedName>
        <fullName evidence="1">Uncharacterized protein</fullName>
    </submittedName>
</protein>
<proteinExistence type="predicted"/>
<name>A0A6J5M725_9CAUD</name>
<accession>A0A6J5M725</accession>
<reference evidence="1" key="1">
    <citation type="submission" date="2020-04" db="EMBL/GenBank/DDBJ databases">
        <authorList>
            <person name="Chiriac C."/>
            <person name="Salcher M."/>
            <person name="Ghai R."/>
            <person name="Kavagutti S V."/>
        </authorList>
    </citation>
    <scope>NUCLEOTIDE SEQUENCE</scope>
</reference>
<evidence type="ECO:0000313" key="1">
    <source>
        <dbReference type="EMBL" id="CAB4140900.1"/>
    </source>
</evidence>